<keyword evidence="3" id="KW-1185">Reference proteome</keyword>
<protein>
    <submittedName>
        <fullName evidence="2">Uncharacterized protein</fullName>
    </submittedName>
</protein>
<feature type="compositionally biased region" description="Basic residues" evidence="1">
    <location>
        <begin position="454"/>
        <end position="465"/>
    </location>
</feature>
<evidence type="ECO:0000313" key="3">
    <source>
        <dbReference type="Proteomes" id="UP000092666"/>
    </source>
</evidence>
<reference evidence="3" key="2">
    <citation type="submission" date="2013-12" db="EMBL/GenBank/DDBJ databases">
        <title>Evolution of pathogenesis and genome organization in the Tremellales.</title>
        <authorList>
            <person name="Cuomo C."/>
            <person name="Litvintseva A."/>
            <person name="Heitman J."/>
            <person name="Chen Y."/>
            <person name="Sun S."/>
            <person name="Springer D."/>
            <person name="Dromer F."/>
            <person name="Young S."/>
            <person name="Zeng Q."/>
            <person name="Chapman S."/>
            <person name="Gujja S."/>
            <person name="Saif S."/>
            <person name="Birren B."/>
        </authorList>
    </citation>
    <scope>NUCLEOTIDE SEQUENCE [LARGE SCALE GENOMIC DNA]</scope>
    <source>
        <strain evidence="3">BCC8398</strain>
    </source>
</reference>
<feature type="region of interest" description="Disordered" evidence="1">
    <location>
        <begin position="439"/>
        <end position="505"/>
    </location>
</feature>
<dbReference type="EMBL" id="KV700125">
    <property type="protein sequence ID" value="OCF34291.1"/>
    <property type="molecule type" value="Genomic_DNA"/>
</dbReference>
<feature type="region of interest" description="Disordered" evidence="1">
    <location>
        <begin position="175"/>
        <end position="226"/>
    </location>
</feature>
<sequence>MSARIVNTSPNLPNPQDWGSAPALDSLDFGTNATYGHHAASTGLSNLSSVPHNFYGQSPSHPYYVQPGGHYGRGGYYESQADALDDGTNYEDPRHSSEQYFYGRTQVPSLADTAPERQYLSRTHVDPALRSSLPWGFSSNMATAVPNETHPCIEPVSGHHADYNSNSWEAHMNHPSMYEASNDGTFKETSPPLHSPLPWLRSQSEQQSIGSSQQPNEISLSVQGKAKQPWYKPDAMASEVEQTILEAHSQGPTSDRARLELTRKAFKGRLDKFVNKTRDLFGGEDDIRHELRGMTTSELHFTVADKWILANKDTEIRSIVDENCVEIAEDNGVTILRAKTGVDYVPQSYAVHDRPGALSQVITQPILVCESDSENYWVKLTAARDLASVQQGYLPVIRCSHQFPPDLSASNRPLSHFDPSDRCMHPAAQMRARRRHFDGECCPHNNMYNARNAAQRRKDRTRKDRKGTTRSSSSTGVLSDRVKKRPSARPNRSTVAESVPLPTHE</sequence>
<gene>
    <name evidence="2" type="ORF">I316_03805</name>
</gene>
<name>A0A1B9GTC2_9TREE</name>
<feature type="compositionally biased region" description="Low complexity" evidence="1">
    <location>
        <begin position="202"/>
        <end position="214"/>
    </location>
</feature>
<proteinExistence type="predicted"/>
<evidence type="ECO:0000256" key="1">
    <source>
        <dbReference type="SAM" id="MobiDB-lite"/>
    </source>
</evidence>
<accession>A0A1B9GTC2</accession>
<dbReference type="AlphaFoldDB" id="A0A1B9GTC2"/>
<organism evidence="2 3">
    <name type="scientific">Kwoniella heveanensis BCC8398</name>
    <dbReference type="NCBI Taxonomy" id="1296120"/>
    <lineage>
        <taxon>Eukaryota</taxon>
        <taxon>Fungi</taxon>
        <taxon>Dikarya</taxon>
        <taxon>Basidiomycota</taxon>
        <taxon>Agaricomycotina</taxon>
        <taxon>Tremellomycetes</taxon>
        <taxon>Tremellales</taxon>
        <taxon>Cryptococcaceae</taxon>
        <taxon>Kwoniella</taxon>
    </lineage>
</organism>
<evidence type="ECO:0000313" key="2">
    <source>
        <dbReference type="EMBL" id="OCF34291.1"/>
    </source>
</evidence>
<dbReference type="Proteomes" id="UP000092666">
    <property type="component" value="Unassembled WGS sequence"/>
</dbReference>
<reference evidence="2 3" key="1">
    <citation type="submission" date="2013-07" db="EMBL/GenBank/DDBJ databases">
        <title>The Genome Sequence of Cryptococcus heveanensis BCC8398.</title>
        <authorList>
            <consortium name="The Broad Institute Genome Sequencing Platform"/>
            <person name="Cuomo C."/>
            <person name="Litvintseva A."/>
            <person name="Chen Y."/>
            <person name="Heitman J."/>
            <person name="Sun S."/>
            <person name="Springer D."/>
            <person name="Dromer F."/>
            <person name="Young S.K."/>
            <person name="Zeng Q."/>
            <person name="Gargeya S."/>
            <person name="Fitzgerald M."/>
            <person name="Abouelleil A."/>
            <person name="Alvarado L."/>
            <person name="Berlin A.M."/>
            <person name="Chapman S.B."/>
            <person name="Dewar J."/>
            <person name="Goldberg J."/>
            <person name="Griggs A."/>
            <person name="Gujja S."/>
            <person name="Hansen M."/>
            <person name="Howarth C."/>
            <person name="Imamovic A."/>
            <person name="Larimer J."/>
            <person name="McCowan C."/>
            <person name="Murphy C."/>
            <person name="Pearson M."/>
            <person name="Priest M."/>
            <person name="Roberts A."/>
            <person name="Saif S."/>
            <person name="Shea T."/>
            <person name="Sykes S."/>
            <person name="Wortman J."/>
            <person name="Nusbaum C."/>
            <person name="Birren B."/>
        </authorList>
    </citation>
    <scope>NUCLEOTIDE SEQUENCE [LARGE SCALE GENOMIC DNA]</scope>
    <source>
        <strain evidence="2 3">BCC8398</strain>
    </source>
</reference>